<comment type="caution">
    <text evidence="1">The sequence shown here is derived from an EMBL/GenBank/DDBJ whole genome shotgun (WGS) entry which is preliminary data.</text>
</comment>
<accession>X0WTZ9</accession>
<sequence>DRFYYAVRPAVVNVGFCKGEEKRAERLAKKDTRWRKFNFPMLRYTREECEKILRAHDVQAYSTYCWFCPKGPNPPDWVTDKLKARALAARGGS</sequence>
<organism evidence="1">
    <name type="scientific">marine sediment metagenome</name>
    <dbReference type="NCBI Taxonomy" id="412755"/>
    <lineage>
        <taxon>unclassified sequences</taxon>
        <taxon>metagenomes</taxon>
        <taxon>ecological metagenomes</taxon>
    </lineage>
</organism>
<proteinExistence type="predicted"/>
<feature type="non-terminal residue" evidence="1">
    <location>
        <position position="1"/>
    </location>
</feature>
<name>X0WTZ9_9ZZZZ</name>
<gene>
    <name evidence="1" type="ORF">S01H1_51914</name>
</gene>
<protein>
    <submittedName>
        <fullName evidence="1">Uncharacterized protein</fullName>
    </submittedName>
</protein>
<dbReference type="EMBL" id="BARS01033534">
    <property type="protein sequence ID" value="GAG26692.1"/>
    <property type="molecule type" value="Genomic_DNA"/>
</dbReference>
<evidence type="ECO:0000313" key="1">
    <source>
        <dbReference type="EMBL" id="GAG26692.1"/>
    </source>
</evidence>
<reference evidence="1" key="1">
    <citation type="journal article" date="2014" name="Front. Microbiol.">
        <title>High frequency of phylogenetically diverse reductive dehalogenase-homologous genes in deep subseafloor sedimentary metagenomes.</title>
        <authorList>
            <person name="Kawai M."/>
            <person name="Futagami T."/>
            <person name="Toyoda A."/>
            <person name="Takaki Y."/>
            <person name="Nishi S."/>
            <person name="Hori S."/>
            <person name="Arai W."/>
            <person name="Tsubouchi T."/>
            <person name="Morono Y."/>
            <person name="Uchiyama I."/>
            <person name="Ito T."/>
            <person name="Fujiyama A."/>
            <person name="Inagaki F."/>
            <person name="Takami H."/>
        </authorList>
    </citation>
    <scope>NUCLEOTIDE SEQUENCE</scope>
    <source>
        <strain evidence="1">Expedition CK06-06</strain>
    </source>
</reference>
<dbReference type="AlphaFoldDB" id="X0WTZ9"/>